<accession>A0A452DVA1</accession>
<reference evidence="2" key="2">
    <citation type="submission" date="2025-08" db="UniProtKB">
        <authorList>
            <consortium name="Ensembl"/>
        </authorList>
    </citation>
    <scope>IDENTIFICATION</scope>
</reference>
<feature type="compositionally biased region" description="Polar residues" evidence="1">
    <location>
        <begin position="1"/>
        <end position="17"/>
    </location>
</feature>
<dbReference type="Bgee" id="ENSCHIG00000007959">
    <property type="expression patterns" value="Expressed in fallopian tube and 13 other cell types or tissues"/>
</dbReference>
<name>A0A452DVA1_CAPHI</name>
<feature type="compositionally biased region" description="Low complexity" evidence="1">
    <location>
        <begin position="35"/>
        <end position="58"/>
    </location>
</feature>
<dbReference type="STRING" id="9925.ENSCHIP00000003763"/>
<proteinExistence type="predicted"/>
<evidence type="ECO:0000256" key="1">
    <source>
        <dbReference type="SAM" id="MobiDB-lite"/>
    </source>
</evidence>
<dbReference type="Proteomes" id="UP000291000">
    <property type="component" value="Chromosome 8"/>
</dbReference>
<feature type="region of interest" description="Disordered" evidence="1">
    <location>
        <begin position="99"/>
        <end position="123"/>
    </location>
</feature>
<dbReference type="Ensembl" id="ENSCHIT00000010937.1">
    <property type="protein sequence ID" value="ENSCHIP00000003763.1"/>
    <property type="gene ID" value="ENSCHIG00000007959.1"/>
</dbReference>
<evidence type="ECO:0000313" key="2">
    <source>
        <dbReference type="Ensembl" id="ENSCHIP00000003763.1"/>
    </source>
</evidence>
<evidence type="ECO:0000313" key="3">
    <source>
        <dbReference type="Proteomes" id="UP000291000"/>
    </source>
</evidence>
<dbReference type="AlphaFoldDB" id="A0A452DVA1"/>
<organism evidence="2 3">
    <name type="scientific">Capra hircus</name>
    <name type="common">Goat</name>
    <dbReference type="NCBI Taxonomy" id="9925"/>
    <lineage>
        <taxon>Eukaryota</taxon>
        <taxon>Metazoa</taxon>
        <taxon>Chordata</taxon>
        <taxon>Craniata</taxon>
        <taxon>Vertebrata</taxon>
        <taxon>Euteleostomi</taxon>
        <taxon>Mammalia</taxon>
        <taxon>Eutheria</taxon>
        <taxon>Laurasiatheria</taxon>
        <taxon>Artiodactyla</taxon>
        <taxon>Ruminantia</taxon>
        <taxon>Pecora</taxon>
        <taxon>Bovidae</taxon>
        <taxon>Caprinae</taxon>
        <taxon>Capra</taxon>
    </lineage>
</organism>
<keyword evidence="3" id="KW-1185">Reference proteome</keyword>
<dbReference type="GeneTree" id="ENSGT00660000097148"/>
<reference evidence="2 3" key="1">
    <citation type="submission" date="2016-04" db="EMBL/GenBank/DDBJ databases">
        <title>Polished mammalian reference genomes with single-molecule sequencing and chromosome conformation capture applied to the Capra hircus genome.</title>
        <authorList>
            <person name="Bickhart D.M."/>
            <person name="Koren S."/>
            <person name="Rosen B."/>
            <person name="Hastie A."/>
            <person name="Liachko I."/>
            <person name="Sullivan S.T."/>
            <person name="Burton J."/>
            <person name="Sayre B.L."/>
            <person name="Huson H.J."/>
            <person name="Lee J."/>
            <person name="Lam E."/>
            <person name="Kelley C.M."/>
            <person name="Hutchison J.L."/>
            <person name="Zhou Y."/>
            <person name="Sun J."/>
            <person name="Crisa A."/>
            <person name="Schwartz J.C."/>
            <person name="Hammond J.A."/>
            <person name="Schroeder S.G."/>
            <person name="Liu G.E."/>
            <person name="Dunham M."/>
            <person name="Shendure J."/>
            <person name="Sonstegard T.S."/>
            <person name="Phillippy A.M."/>
            <person name="Van Tassell C.P."/>
            <person name="Smith T.P."/>
        </authorList>
    </citation>
    <scope>NUCLEOTIDE SEQUENCE [LARGE SCALE GENOMIC DNA]</scope>
</reference>
<protein>
    <submittedName>
        <fullName evidence="2">Uncharacterized protein</fullName>
    </submittedName>
</protein>
<feature type="region of interest" description="Disordered" evidence="1">
    <location>
        <begin position="1"/>
        <end position="81"/>
    </location>
</feature>
<dbReference type="OMA" id="QFERDEC"/>
<sequence length="162" mass="16944">MNGRSCSMNLHRTSGTPQGPGMVSGQHIPPIQAHSGTPGPSSCGSTSSSAIGSLANSLHLKMPSGGGMAPQSNMNESPIHLPALSPSRQVLTSGKPHFQVTQAGGVSGPHTVKPKQPEFGSPFPPNSGKDVCLCLWRTRKTCQFERDECRENASNSVGFELP</sequence>
<dbReference type="EMBL" id="LWLT01000007">
    <property type="status" value="NOT_ANNOTATED_CDS"/>
    <property type="molecule type" value="Genomic_DNA"/>
</dbReference>
<reference evidence="2" key="3">
    <citation type="submission" date="2025-09" db="UniProtKB">
        <authorList>
            <consortium name="Ensembl"/>
        </authorList>
    </citation>
    <scope>IDENTIFICATION</scope>
</reference>